<dbReference type="EC" id="2.1.1.298" evidence="4"/>
<dbReference type="GO" id="GO:0003676">
    <property type="term" value="F:nucleic acid binding"/>
    <property type="evidence" value="ECO:0007669"/>
    <property type="project" value="InterPro"/>
</dbReference>
<dbReference type="InterPro" id="IPR004556">
    <property type="entry name" value="HemK-like"/>
</dbReference>
<evidence type="ECO:0000313" key="7">
    <source>
        <dbReference type="EMBL" id="RUO54279.1"/>
    </source>
</evidence>
<evidence type="ECO:0000256" key="2">
    <source>
        <dbReference type="ARBA" id="ARBA00022679"/>
    </source>
</evidence>
<dbReference type="Pfam" id="PF17827">
    <property type="entry name" value="PrmC_N"/>
    <property type="match status" value="1"/>
</dbReference>
<accession>A0A432Y007</accession>
<dbReference type="InterPro" id="IPR029063">
    <property type="entry name" value="SAM-dependent_MTases_sf"/>
</dbReference>
<reference evidence="8" key="1">
    <citation type="journal article" date="2018" name="Front. Microbiol.">
        <title>Genome-Based Analysis Reveals the Taxonomy and Diversity of the Family Idiomarinaceae.</title>
        <authorList>
            <person name="Liu Y."/>
            <person name="Lai Q."/>
            <person name="Shao Z."/>
        </authorList>
    </citation>
    <scope>NUCLEOTIDE SEQUENCE [LARGE SCALE GENOMIC DNA]</scope>
    <source>
        <strain evidence="8">BH195</strain>
    </source>
</reference>
<organism evidence="7 8">
    <name type="scientific">Pseudidiomarina halophila</name>
    <dbReference type="NCBI Taxonomy" id="1449799"/>
    <lineage>
        <taxon>Bacteria</taxon>
        <taxon>Pseudomonadati</taxon>
        <taxon>Pseudomonadota</taxon>
        <taxon>Gammaproteobacteria</taxon>
        <taxon>Alteromonadales</taxon>
        <taxon>Idiomarinaceae</taxon>
        <taxon>Pseudidiomarina</taxon>
    </lineage>
</organism>
<keyword evidence="7" id="KW-0687">Ribonucleoprotein</keyword>
<sequence length="311" mass="34859">MPSLINFLECFVESPIHELVSVEDYWRWGISSLQRADVFFGHGTDNAASETLVLLAHVVHLDIAQLDEFRGARLTLSEREAFVKLVQRRIEERKPAAYLTGEAWFAGLPFKVDERVLVPRSPIAELIEQEFQPWLAEAPQHILDLCTGSACIAIACAYAFPEAEVDALDISTDALAVAEENIAFHQLEHRVFPMQSDLYSAVAGQRYDLIVTNPPYVDAEDMADLPAEFHHEPELGLAAGDDGLDLVRTILREAPDHLTEQGILICEVGNSMVHLAELYPDVPFTWLSFERGGDGVFLLTRHELLEHQSKF</sequence>
<comment type="function">
    <text evidence="4">Methylates ribosomal protein uL3 on a specific glutamine residue.</text>
</comment>
<dbReference type="GO" id="GO:0036009">
    <property type="term" value="F:protein-glutamine N-methyltransferase activity"/>
    <property type="evidence" value="ECO:0007669"/>
    <property type="project" value="UniProtKB-UniRule"/>
</dbReference>
<dbReference type="SUPFAM" id="SSF53335">
    <property type="entry name" value="S-adenosyl-L-methionine-dependent methyltransferases"/>
    <property type="match status" value="1"/>
</dbReference>
<keyword evidence="8" id="KW-1185">Reference proteome</keyword>
<evidence type="ECO:0000259" key="5">
    <source>
        <dbReference type="Pfam" id="PF05175"/>
    </source>
</evidence>
<evidence type="ECO:0000256" key="4">
    <source>
        <dbReference type="HAMAP-Rule" id="MF_02125"/>
    </source>
</evidence>
<dbReference type="GO" id="GO:0005840">
    <property type="term" value="C:ribosome"/>
    <property type="evidence" value="ECO:0007669"/>
    <property type="project" value="UniProtKB-KW"/>
</dbReference>
<dbReference type="PROSITE" id="PS00092">
    <property type="entry name" value="N6_MTASE"/>
    <property type="match status" value="1"/>
</dbReference>
<feature type="domain" description="Methyltransferase small" evidence="5">
    <location>
        <begin position="138"/>
        <end position="221"/>
    </location>
</feature>
<dbReference type="InterPro" id="IPR040758">
    <property type="entry name" value="PrmC_N"/>
</dbReference>
<keyword evidence="2 4" id="KW-0808">Transferase</keyword>
<dbReference type="Gene3D" id="1.10.8.10">
    <property type="entry name" value="DNA helicase RuvA subunit, C-terminal domain"/>
    <property type="match status" value="1"/>
</dbReference>
<dbReference type="GO" id="GO:0032259">
    <property type="term" value="P:methylation"/>
    <property type="evidence" value="ECO:0007669"/>
    <property type="project" value="UniProtKB-KW"/>
</dbReference>
<dbReference type="Pfam" id="PF05175">
    <property type="entry name" value="MTS"/>
    <property type="match status" value="1"/>
</dbReference>
<evidence type="ECO:0000256" key="1">
    <source>
        <dbReference type="ARBA" id="ARBA00022603"/>
    </source>
</evidence>
<name>A0A432Y007_9GAMM</name>
<dbReference type="HAMAP" id="MF_02125">
    <property type="entry name" value="L3_methyltr_PrmB"/>
    <property type="match status" value="1"/>
</dbReference>
<evidence type="ECO:0000313" key="8">
    <source>
        <dbReference type="Proteomes" id="UP000287198"/>
    </source>
</evidence>
<keyword evidence="7" id="KW-0689">Ribosomal protein</keyword>
<protein>
    <recommendedName>
        <fullName evidence="4">Ribosomal protein uL3 glutamine methyltransferase</fullName>
        <shortName evidence="4">uL3 MTase</shortName>
        <ecNumber evidence="4">2.1.1.298</ecNumber>
    </recommendedName>
    <alternativeName>
        <fullName evidence="4">N5-glutamine methyltransferase PrmB</fullName>
    </alternativeName>
</protein>
<gene>
    <name evidence="4" type="primary">prmB</name>
    <name evidence="7" type="ORF">CWI69_02355</name>
</gene>
<dbReference type="NCBIfam" id="TIGR03533">
    <property type="entry name" value="L3_gln_methyl"/>
    <property type="match status" value="1"/>
</dbReference>
<evidence type="ECO:0000256" key="3">
    <source>
        <dbReference type="ARBA" id="ARBA00022691"/>
    </source>
</evidence>
<dbReference type="AlphaFoldDB" id="A0A432Y007"/>
<dbReference type="GO" id="GO:0005829">
    <property type="term" value="C:cytosol"/>
    <property type="evidence" value="ECO:0007669"/>
    <property type="project" value="TreeGrafter"/>
</dbReference>
<feature type="domain" description="Release factor glutamine methyltransferase N-terminal" evidence="6">
    <location>
        <begin position="41"/>
        <end position="101"/>
    </location>
</feature>
<dbReference type="CDD" id="cd02440">
    <property type="entry name" value="AdoMet_MTases"/>
    <property type="match status" value="1"/>
</dbReference>
<dbReference type="Proteomes" id="UP000287198">
    <property type="component" value="Unassembled WGS sequence"/>
</dbReference>
<comment type="similarity">
    <text evidence="4">Belongs to the protein N5-glutamine methyltransferase family. PrmB subfamily.</text>
</comment>
<dbReference type="PANTHER" id="PTHR47806:SF1">
    <property type="entry name" value="RIBOSOMAL PROTEIN UL3 GLUTAMINE METHYLTRANSFERASE"/>
    <property type="match status" value="1"/>
</dbReference>
<comment type="caution">
    <text evidence="7">The sequence shown here is derived from an EMBL/GenBank/DDBJ whole genome shotgun (WGS) entry which is preliminary data.</text>
</comment>
<dbReference type="PIRSF" id="PIRSF037167">
    <property type="entry name" value="Mtase_YfcB_prd"/>
    <property type="match status" value="1"/>
</dbReference>
<keyword evidence="3 4" id="KW-0949">S-adenosyl-L-methionine</keyword>
<dbReference type="InterPro" id="IPR007848">
    <property type="entry name" value="Small_mtfrase_dom"/>
</dbReference>
<comment type="catalytic activity">
    <reaction evidence="4">
        <text>L-glutaminyl-[ribosomal protein uL3] + S-adenosyl-L-methionine = N(5)-methyl-L-glutaminyl-[ribosomal protein uL3] + S-adenosyl-L-homocysteine + H(+)</text>
        <dbReference type="Rhea" id="RHEA:45020"/>
        <dbReference type="Rhea" id="RHEA-COMP:11063"/>
        <dbReference type="Rhea" id="RHEA-COMP:11064"/>
        <dbReference type="ChEBI" id="CHEBI:15378"/>
        <dbReference type="ChEBI" id="CHEBI:30011"/>
        <dbReference type="ChEBI" id="CHEBI:57856"/>
        <dbReference type="ChEBI" id="CHEBI:59789"/>
        <dbReference type="ChEBI" id="CHEBI:61891"/>
        <dbReference type="EC" id="2.1.1.298"/>
    </reaction>
</comment>
<dbReference type="PANTHER" id="PTHR47806">
    <property type="entry name" value="50S RIBOSOMAL PROTEIN L3 GLUTAMINE METHYLTRANSFERASE"/>
    <property type="match status" value="1"/>
</dbReference>
<dbReference type="FunFam" id="3.40.50.150:FF:000042">
    <property type="entry name" value="50S ribosomal protein L3 glutamine methyltransferase"/>
    <property type="match status" value="1"/>
</dbReference>
<evidence type="ECO:0000259" key="6">
    <source>
        <dbReference type="Pfam" id="PF17827"/>
    </source>
</evidence>
<dbReference type="EMBL" id="PIPW01000001">
    <property type="protein sequence ID" value="RUO54279.1"/>
    <property type="molecule type" value="Genomic_DNA"/>
</dbReference>
<proteinExistence type="inferred from homology"/>
<dbReference type="NCBIfam" id="TIGR00536">
    <property type="entry name" value="hemK_fam"/>
    <property type="match status" value="1"/>
</dbReference>
<dbReference type="InterPro" id="IPR017127">
    <property type="entry name" value="Ribosome_uL3_MTase"/>
</dbReference>
<dbReference type="Gene3D" id="3.40.50.150">
    <property type="entry name" value="Vaccinia Virus protein VP39"/>
    <property type="match status" value="1"/>
</dbReference>
<keyword evidence="1 4" id="KW-0489">Methyltransferase</keyword>
<dbReference type="InterPro" id="IPR002052">
    <property type="entry name" value="DNA_methylase_N6_adenine_CS"/>
</dbReference>
<dbReference type="OrthoDB" id="9800643at2"/>